<gene>
    <name evidence="2" type="ORF">AX774_g1210</name>
</gene>
<reference evidence="3" key="1">
    <citation type="submission" date="2017-01" db="EMBL/GenBank/DDBJ databases">
        <authorList>
            <person name="Wang Y."/>
            <person name="White M."/>
            <person name="Kvist S."/>
            <person name="Moncalvo J.-M."/>
        </authorList>
    </citation>
    <scope>NUCLEOTIDE SEQUENCE [LARGE SCALE GENOMIC DNA]</scope>
    <source>
        <strain evidence="3">COL-18-3</strain>
    </source>
</reference>
<organism evidence="2 3">
    <name type="scientific">Zancudomyces culisetae</name>
    <name type="common">Gut fungus</name>
    <name type="synonym">Smittium culisetae</name>
    <dbReference type="NCBI Taxonomy" id="1213189"/>
    <lineage>
        <taxon>Eukaryota</taxon>
        <taxon>Fungi</taxon>
        <taxon>Fungi incertae sedis</taxon>
        <taxon>Zoopagomycota</taxon>
        <taxon>Kickxellomycotina</taxon>
        <taxon>Harpellomycetes</taxon>
        <taxon>Harpellales</taxon>
        <taxon>Legeriomycetaceae</taxon>
        <taxon>Zancudomyces</taxon>
    </lineage>
</organism>
<dbReference type="AlphaFoldDB" id="A0A1R1PW81"/>
<evidence type="ECO:0000313" key="2">
    <source>
        <dbReference type="EMBL" id="OMH85245.1"/>
    </source>
</evidence>
<feature type="compositionally biased region" description="Acidic residues" evidence="1">
    <location>
        <begin position="116"/>
        <end position="127"/>
    </location>
</feature>
<dbReference type="EMBL" id="LSSK01000100">
    <property type="protein sequence ID" value="OMH85245.1"/>
    <property type="molecule type" value="Genomic_DNA"/>
</dbReference>
<keyword evidence="3" id="KW-1185">Reference proteome</keyword>
<protein>
    <submittedName>
        <fullName evidence="2">Uncharacterized protein</fullName>
    </submittedName>
</protein>
<evidence type="ECO:0000313" key="3">
    <source>
        <dbReference type="Proteomes" id="UP000188320"/>
    </source>
</evidence>
<accession>A0A1R1PW81</accession>
<feature type="region of interest" description="Disordered" evidence="1">
    <location>
        <begin position="112"/>
        <end position="140"/>
    </location>
</feature>
<evidence type="ECO:0000256" key="1">
    <source>
        <dbReference type="SAM" id="MobiDB-lite"/>
    </source>
</evidence>
<comment type="caution">
    <text evidence="2">The sequence shown here is derived from an EMBL/GenBank/DDBJ whole genome shotgun (WGS) entry which is preliminary data.</text>
</comment>
<sequence length="150" mass="16479">MHLSNWYEAQIGQSKSGFFTSGFSYDKGNGGDDVCGVYDRNGGGDGGDDDDGILVELVGVVVDVLVWVAGGGDGDDGPDNEVYYEEFQSDDEECELDDQDRGCNEHQELDEHYEVYDEDNQCEDEDSGRENHSDDDGDGCSKVCILYDNT</sequence>
<proteinExistence type="predicted"/>
<dbReference type="Proteomes" id="UP000188320">
    <property type="component" value="Unassembled WGS sequence"/>
</dbReference>
<name>A0A1R1PW81_ZANCU</name>